<keyword evidence="2" id="KW-1185">Reference proteome</keyword>
<evidence type="ECO:0000313" key="2">
    <source>
        <dbReference type="Proteomes" id="UP000824120"/>
    </source>
</evidence>
<dbReference type="EMBL" id="JACXVP010000003">
    <property type="protein sequence ID" value="KAG5616079.1"/>
    <property type="molecule type" value="Genomic_DNA"/>
</dbReference>
<comment type="caution">
    <text evidence="1">The sequence shown here is derived from an EMBL/GenBank/DDBJ whole genome shotgun (WGS) entry which is preliminary data.</text>
</comment>
<dbReference type="AlphaFoldDB" id="A0A9J5ZVY4"/>
<reference evidence="1 2" key="1">
    <citation type="submission" date="2020-09" db="EMBL/GenBank/DDBJ databases">
        <title>De no assembly of potato wild relative species, Solanum commersonii.</title>
        <authorList>
            <person name="Cho K."/>
        </authorList>
    </citation>
    <scope>NUCLEOTIDE SEQUENCE [LARGE SCALE GENOMIC DNA]</scope>
    <source>
        <strain evidence="1">LZ3.2</strain>
        <tissue evidence="1">Leaf</tissue>
    </source>
</reference>
<organism evidence="1 2">
    <name type="scientific">Solanum commersonii</name>
    <name type="common">Commerson's wild potato</name>
    <name type="synonym">Commerson's nightshade</name>
    <dbReference type="NCBI Taxonomy" id="4109"/>
    <lineage>
        <taxon>Eukaryota</taxon>
        <taxon>Viridiplantae</taxon>
        <taxon>Streptophyta</taxon>
        <taxon>Embryophyta</taxon>
        <taxon>Tracheophyta</taxon>
        <taxon>Spermatophyta</taxon>
        <taxon>Magnoliopsida</taxon>
        <taxon>eudicotyledons</taxon>
        <taxon>Gunneridae</taxon>
        <taxon>Pentapetalae</taxon>
        <taxon>asterids</taxon>
        <taxon>lamiids</taxon>
        <taxon>Solanales</taxon>
        <taxon>Solanaceae</taxon>
        <taxon>Solanoideae</taxon>
        <taxon>Solaneae</taxon>
        <taxon>Solanum</taxon>
    </lineage>
</organism>
<name>A0A9J5ZVY4_SOLCO</name>
<sequence>MPRTRSMASLKNSDLHSSSSFKKKYHINWEVWFKEYILESAEDSNTSANLPYRLLISRILVGSKWVKKDSVKARADFVKPTKIYVESATLLLQDTNELKTRIVDVECGLETLQDVVEKVFGLQKNTRTDVGKSRIIILPTPAFPNMWNAPRIPSMGRQKKLCVALWLKGTCLALNPHDWNSTEDGRIRGYCPDGAIILSNLDMAFLFVSAIKRYISGHWHDSIPLVTVHLKSVRCNKDEVLSLGNKTGSE</sequence>
<evidence type="ECO:0000313" key="1">
    <source>
        <dbReference type="EMBL" id="KAG5616079.1"/>
    </source>
</evidence>
<gene>
    <name evidence="1" type="ORF">H5410_015903</name>
</gene>
<dbReference type="Proteomes" id="UP000824120">
    <property type="component" value="Chromosome 3"/>
</dbReference>
<proteinExistence type="predicted"/>
<accession>A0A9J5ZVY4</accession>
<protein>
    <submittedName>
        <fullName evidence="1">Uncharacterized protein</fullName>
    </submittedName>
</protein>